<protein>
    <recommendedName>
        <fullName evidence="3">DUF4232 domain-containing protein</fullName>
    </recommendedName>
</protein>
<evidence type="ECO:0000256" key="1">
    <source>
        <dbReference type="SAM" id="MobiDB-lite"/>
    </source>
</evidence>
<dbReference type="PROSITE" id="PS51257">
    <property type="entry name" value="PROKAR_LIPOPROTEIN"/>
    <property type="match status" value="1"/>
</dbReference>
<evidence type="ECO:0000313" key="5">
    <source>
        <dbReference type="Proteomes" id="UP000183407"/>
    </source>
</evidence>
<sequence>MARQSARAAWLLAAIVLAGVGCTAPDSGSTTTAAAPSADQPHSASVSPPTAPAASSVVPDVPQPCRASDVTATVGQSSSAAGSVGFPIIFTAASARTCELDGFPRVSYVTGRDGEPVGASAVPEGQRPPGPVRVGVAEPASALVVAVNVRNYDEDLCGPVAVAGLRVYLPGDEVPLHLERPGTACSRPEPVTTQLRVGPVVPGTTGQ</sequence>
<feature type="region of interest" description="Disordered" evidence="1">
    <location>
        <begin position="26"/>
        <end position="62"/>
    </location>
</feature>
<feature type="domain" description="DUF4232" evidence="3">
    <location>
        <begin position="65"/>
        <end position="200"/>
    </location>
</feature>
<accession>A0A1H4QKC9</accession>
<feature type="signal peptide" evidence="2">
    <location>
        <begin position="1"/>
        <end position="23"/>
    </location>
</feature>
<evidence type="ECO:0000256" key="2">
    <source>
        <dbReference type="SAM" id="SignalP"/>
    </source>
</evidence>
<reference evidence="5" key="1">
    <citation type="submission" date="2016-10" db="EMBL/GenBank/DDBJ databases">
        <authorList>
            <person name="Varghese N."/>
        </authorList>
    </citation>
    <scope>NUCLEOTIDE SEQUENCE [LARGE SCALE GENOMIC DNA]</scope>
    <source>
        <strain evidence="5">DSM 44719</strain>
    </source>
</reference>
<evidence type="ECO:0000313" key="4">
    <source>
        <dbReference type="EMBL" id="SEC20073.1"/>
    </source>
</evidence>
<feature type="compositionally biased region" description="Low complexity" evidence="1">
    <location>
        <begin position="26"/>
        <end position="60"/>
    </location>
</feature>
<dbReference type="EMBL" id="FNTL01000004">
    <property type="protein sequence ID" value="SEC20073.1"/>
    <property type="molecule type" value="Genomic_DNA"/>
</dbReference>
<dbReference type="Proteomes" id="UP000183407">
    <property type="component" value="Unassembled WGS sequence"/>
</dbReference>
<proteinExistence type="predicted"/>
<keyword evidence="2" id="KW-0732">Signal</keyword>
<dbReference type="Pfam" id="PF14016">
    <property type="entry name" value="DUF4232"/>
    <property type="match status" value="1"/>
</dbReference>
<gene>
    <name evidence="4" type="ORF">SAMN04490220_1040</name>
</gene>
<evidence type="ECO:0000259" key="3">
    <source>
        <dbReference type="Pfam" id="PF14016"/>
    </source>
</evidence>
<feature type="chain" id="PRO_5038987846" description="DUF4232 domain-containing protein" evidence="2">
    <location>
        <begin position="24"/>
        <end position="207"/>
    </location>
</feature>
<name>A0A1H4QKC9_RHOJO</name>
<dbReference type="InterPro" id="IPR025326">
    <property type="entry name" value="DUF4232"/>
</dbReference>
<dbReference type="AlphaFoldDB" id="A0A1H4QKC9"/>
<organism evidence="4 5">
    <name type="scientific">Rhodococcus jostii</name>
    <dbReference type="NCBI Taxonomy" id="132919"/>
    <lineage>
        <taxon>Bacteria</taxon>
        <taxon>Bacillati</taxon>
        <taxon>Actinomycetota</taxon>
        <taxon>Actinomycetes</taxon>
        <taxon>Mycobacteriales</taxon>
        <taxon>Nocardiaceae</taxon>
        <taxon>Rhodococcus</taxon>
    </lineage>
</organism>